<dbReference type="GO" id="GO:0031505">
    <property type="term" value="P:fungal-type cell wall organization"/>
    <property type="evidence" value="ECO:0007669"/>
    <property type="project" value="TreeGrafter"/>
</dbReference>
<keyword evidence="2" id="KW-0472">Membrane</keyword>
<evidence type="ECO:0000313" key="4">
    <source>
        <dbReference type="EMBL" id="KAE9981553.1"/>
    </source>
</evidence>
<reference evidence="3 6" key="1">
    <citation type="submission" date="2018-12" db="EMBL/GenBank/DDBJ databases">
        <title>Venturia inaequalis Genome Resource.</title>
        <authorList>
            <person name="Lichtner F.J."/>
        </authorList>
    </citation>
    <scope>NUCLEOTIDE SEQUENCE [LARGE SCALE GENOMIC DNA]</scope>
    <source>
        <strain evidence="3 6">120213</strain>
        <strain evidence="4">Bline_iso_100314</strain>
        <strain evidence="5 7">DMI_063113</strain>
    </source>
</reference>
<proteinExistence type="predicted"/>
<dbReference type="AlphaFoldDB" id="A0A8H3UC07"/>
<dbReference type="OrthoDB" id="4480814at2759"/>
<feature type="region of interest" description="Disordered" evidence="1">
    <location>
        <begin position="274"/>
        <end position="333"/>
    </location>
</feature>
<protein>
    <recommendedName>
        <fullName evidence="8">Integral membrane protein</fullName>
    </recommendedName>
</protein>
<gene>
    <name evidence="4" type="ORF">BLS_007245</name>
    <name evidence="5" type="ORF">EG327_010905</name>
    <name evidence="3" type="ORF">EG328_008584</name>
</gene>
<accession>A0A8H3UC07</accession>
<evidence type="ECO:0000313" key="3">
    <source>
        <dbReference type="EMBL" id="KAE9966855.1"/>
    </source>
</evidence>
<keyword evidence="2" id="KW-1133">Transmembrane helix</keyword>
<evidence type="ECO:0008006" key="8">
    <source>
        <dbReference type="Google" id="ProtNLM"/>
    </source>
</evidence>
<feature type="transmembrane region" description="Helical" evidence="2">
    <location>
        <begin position="7"/>
        <end position="32"/>
    </location>
</feature>
<dbReference type="GO" id="GO:0005886">
    <property type="term" value="C:plasma membrane"/>
    <property type="evidence" value="ECO:0007669"/>
    <property type="project" value="InterPro"/>
</dbReference>
<dbReference type="Proteomes" id="UP000490939">
    <property type="component" value="Unassembled WGS sequence"/>
</dbReference>
<feature type="transmembrane region" description="Helical" evidence="2">
    <location>
        <begin position="198"/>
        <end position="221"/>
    </location>
</feature>
<evidence type="ECO:0000313" key="7">
    <source>
        <dbReference type="Proteomes" id="UP000490939"/>
    </source>
</evidence>
<dbReference type="InterPro" id="IPR009571">
    <property type="entry name" value="SUR7/Rim9-like_fungi"/>
</dbReference>
<dbReference type="EMBL" id="WNWQ01000056">
    <property type="protein sequence ID" value="KAE9981553.1"/>
    <property type="molecule type" value="Genomic_DNA"/>
</dbReference>
<evidence type="ECO:0000256" key="2">
    <source>
        <dbReference type="SAM" id="Phobius"/>
    </source>
</evidence>
<feature type="transmembrane region" description="Helical" evidence="2">
    <location>
        <begin position="169"/>
        <end position="191"/>
    </location>
</feature>
<dbReference type="EMBL" id="WNWS01000490">
    <property type="protein sequence ID" value="KAE9966855.1"/>
    <property type="molecule type" value="Genomic_DNA"/>
</dbReference>
<dbReference type="Pfam" id="PF06687">
    <property type="entry name" value="SUR7"/>
    <property type="match status" value="1"/>
</dbReference>
<evidence type="ECO:0000256" key="1">
    <source>
        <dbReference type="SAM" id="MobiDB-lite"/>
    </source>
</evidence>
<dbReference type="EMBL" id="WNWR01000081">
    <property type="protein sequence ID" value="KAE9991804.1"/>
    <property type="molecule type" value="Genomic_DNA"/>
</dbReference>
<dbReference type="InterPro" id="IPR052413">
    <property type="entry name" value="SUR7_domain"/>
</dbReference>
<dbReference type="GO" id="GO:0051285">
    <property type="term" value="C:cell cortex of cell tip"/>
    <property type="evidence" value="ECO:0007669"/>
    <property type="project" value="TreeGrafter"/>
</dbReference>
<evidence type="ECO:0000313" key="6">
    <source>
        <dbReference type="Proteomes" id="UP000447873"/>
    </source>
</evidence>
<dbReference type="PANTHER" id="PTHR28019:SF3">
    <property type="entry name" value="INTEGRAL MEMBRANE PROTEIN (AFU_ORTHOLOGUE AFUA_6G07470)"/>
    <property type="match status" value="1"/>
</dbReference>
<dbReference type="Proteomes" id="UP000447873">
    <property type="component" value="Unassembled WGS sequence"/>
</dbReference>
<dbReference type="PANTHER" id="PTHR28019">
    <property type="entry name" value="CELL MEMBRANE PROTEIN YLR413W-RELATED"/>
    <property type="match status" value="1"/>
</dbReference>
<comment type="caution">
    <text evidence="3">The sequence shown here is derived from an EMBL/GenBank/DDBJ whole genome shotgun (WGS) entry which is preliminary data.</text>
</comment>
<name>A0A8H3UC07_VENIN</name>
<keyword evidence="2" id="KW-0812">Transmembrane</keyword>
<sequence length="333" mass="35864">MGKIGRIACIATPMAMTILSLLLLIVVFMGGMNKNDENLSSLYYFKADTTNFKHNITSTGGFTQALEKVNPELRKIITALVSSQRDSKLDDVYEIYLWNYCSGSSNSTGSGSTNSTSSVKLTKCSDRKANFWFNPVEVWNLNGTGAASVFPKEIQNGLDVYEKVSKWMFIAYVVALIATIANVITGIFAVCSRWGSCVTSIVAAVACLFTFLAALSSTLLFSTLTGAFNSILGGYGIKLTVGTKVMSLDWLAFVFSLGALLFWTISMCCCSGSSSHPKKNKNRSGEKGGSAPFATRGYAPLGEGQGHEMGKVGKVGSSPYAGRETAYEPFRHN</sequence>
<feature type="transmembrane region" description="Helical" evidence="2">
    <location>
        <begin position="250"/>
        <end position="273"/>
    </location>
</feature>
<keyword evidence="7" id="KW-1185">Reference proteome</keyword>
<organism evidence="3 6">
    <name type="scientific">Venturia inaequalis</name>
    <name type="common">Apple scab fungus</name>
    <dbReference type="NCBI Taxonomy" id="5025"/>
    <lineage>
        <taxon>Eukaryota</taxon>
        <taxon>Fungi</taxon>
        <taxon>Dikarya</taxon>
        <taxon>Ascomycota</taxon>
        <taxon>Pezizomycotina</taxon>
        <taxon>Dothideomycetes</taxon>
        <taxon>Pleosporomycetidae</taxon>
        <taxon>Venturiales</taxon>
        <taxon>Venturiaceae</taxon>
        <taxon>Venturia</taxon>
    </lineage>
</organism>
<evidence type="ECO:0000313" key="5">
    <source>
        <dbReference type="EMBL" id="KAE9991804.1"/>
    </source>
</evidence>
<dbReference type="Proteomes" id="UP000433883">
    <property type="component" value="Unassembled WGS sequence"/>
</dbReference>